<evidence type="ECO:0000313" key="2">
    <source>
        <dbReference type="Proteomes" id="UP000058599"/>
    </source>
</evidence>
<reference evidence="1 2" key="1">
    <citation type="journal article" date="2016" name="BMC Genomics">
        <title>Genomic analysis of the nitrate-respiring Sphingopyxis granuli (formerly Sphingomonas macrogoltabida) strain TFA.</title>
        <authorList>
            <person name="Garcia-Romero I."/>
            <person name="Perez-Pulido A.J."/>
            <person name="Gonzalez-Flores Y.E."/>
            <person name="Reyes-Ramirez F."/>
            <person name="Santero E."/>
            <person name="Floriano B."/>
        </authorList>
    </citation>
    <scope>NUCLEOTIDE SEQUENCE [LARGE SCALE GENOMIC DNA]</scope>
    <source>
        <strain evidence="1 2">TFA</strain>
    </source>
</reference>
<evidence type="ECO:0008006" key="3">
    <source>
        <dbReference type="Google" id="ProtNLM"/>
    </source>
</evidence>
<dbReference type="KEGG" id="sgi:SGRAN_1774"/>
<evidence type="ECO:0000313" key="1">
    <source>
        <dbReference type="EMBL" id="AMG74152.1"/>
    </source>
</evidence>
<accession>A0AA86L3P5</accession>
<dbReference type="InterPro" id="IPR010281">
    <property type="entry name" value="DUF885"/>
</dbReference>
<dbReference type="AlphaFoldDB" id="A0AA86L3P5"/>
<keyword evidence="2" id="KW-1185">Reference proteome</keyword>
<proteinExistence type="predicted"/>
<dbReference type="PANTHER" id="PTHR33361">
    <property type="entry name" value="GLR0591 PROTEIN"/>
    <property type="match status" value="1"/>
</dbReference>
<dbReference type="Proteomes" id="UP000058599">
    <property type="component" value="Chromosome"/>
</dbReference>
<organism evidence="1 2">
    <name type="scientific">Sphingopyxis granuli</name>
    <dbReference type="NCBI Taxonomy" id="267128"/>
    <lineage>
        <taxon>Bacteria</taxon>
        <taxon>Pseudomonadati</taxon>
        <taxon>Pseudomonadota</taxon>
        <taxon>Alphaproteobacteria</taxon>
        <taxon>Sphingomonadales</taxon>
        <taxon>Sphingomonadaceae</taxon>
        <taxon>Sphingopyxis</taxon>
    </lineage>
</organism>
<name>A0AA86L3P5_9SPHN</name>
<dbReference type="EMBL" id="CP012199">
    <property type="protein sequence ID" value="AMG74152.1"/>
    <property type="molecule type" value="Genomic_DNA"/>
</dbReference>
<dbReference type="Pfam" id="PF05960">
    <property type="entry name" value="DUF885"/>
    <property type="match status" value="1"/>
</dbReference>
<gene>
    <name evidence="1" type="ORF">SGRAN_1774</name>
</gene>
<protein>
    <recommendedName>
        <fullName evidence="3">DUF885 domain-containing protein</fullName>
    </recommendedName>
</protein>
<sequence>MTGNGERGPVRLSRREFSWALAAGLVAAPAARAAGKAGESDAALTAFLDAAFEAEIALDPEQLTQLGRKEQQDRFTDPSDAAAAARLAWRRSNVAAMKTQFDRAALGEDARVSYDMWVLELERAEASTKWRGHNYIFDRNGPHTGLPNFLINQHRVDTPADMEAYVARVTALGPTLDAYLERATAAAAKGVRMPGFAYDQSIELVGRVITGAPFGDGPDTALFADAKAKAAGLVASGQIDAAAAGRYVAQVAAAMTGSMQPAYERLRAWLAADRAKAASEPLGAGALPDGAAYYDAMLRLQTTTGMTADEIHALGLSEVARIRAEMETLKDRIGFEGKLEDFFVFLRSDDRFYVANDDAGRAAYLKMAEAYLDGMRARLPEQFGRLPKADLIVKRVEAFREEPGGAAHYSPAALDGSRPGIFYVHLADTRATPIYEIEGTVYHEGLPGHHMQIALAQEMTGTPEFRKNYFYGAYGEGWALYVERLAKEMGFYTDPYSDFGRLGREIWRAIRLVVDTGIHAKGWSEAQALAYYTANSPQPAAKIRSEIRRYFVSPGQATSYKVGMQRILALRDRARTALGARYDQRMFHEIVLGRGSVPLPVLEAQVDRWIAAPA</sequence>
<dbReference type="PANTHER" id="PTHR33361:SF16">
    <property type="entry name" value="DUF885 DOMAIN-CONTAINING PROTEIN"/>
    <property type="match status" value="1"/>
</dbReference>